<dbReference type="AlphaFoldDB" id="A0A699HK46"/>
<dbReference type="InterPro" id="IPR013103">
    <property type="entry name" value="RVT_2"/>
</dbReference>
<gene>
    <name evidence="2" type="ORF">Tci_367886</name>
</gene>
<dbReference type="PANTHER" id="PTHR11439">
    <property type="entry name" value="GAG-POL-RELATED RETROTRANSPOSON"/>
    <property type="match status" value="1"/>
</dbReference>
<dbReference type="EMBL" id="BKCJ010141732">
    <property type="protein sequence ID" value="GEX95911.1"/>
    <property type="molecule type" value="Genomic_DNA"/>
</dbReference>
<evidence type="ECO:0000259" key="1">
    <source>
        <dbReference type="Pfam" id="PF07727"/>
    </source>
</evidence>
<dbReference type="PANTHER" id="PTHR11439:SF495">
    <property type="entry name" value="REVERSE TRANSCRIPTASE, RNA-DEPENDENT DNA POLYMERASE-RELATED"/>
    <property type="match status" value="1"/>
</dbReference>
<name>A0A699HK46_TANCI</name>
<organism evidence="2">
    <name type="scientific">Tanacetum cinerariifolium</name>
    <name type="common">Dalmatian daisy</name>
    <name type="synonym">Chrysanthemum cinerariifolium</name>
    <dbReference type="NCBI Taxonomy" id="118510"/>
    <lineage>
        <taxon>Eukaryota</taxon>
        <taxon>Viridiplantae</taxon>
        <taxon>Streptophyta</taxon>
        <taxon>Embryophyta</taxon>
        <taxon>Tracheophyta</taxon>
        <taxon>Spermatophyta</taxon>
        <taxon>Magnoliopsida</taxon>
        <taxon>eudicotyledons</taxon>
        <taxon>Gunneridae</taxon>
        <taxon>Pentapetalae</taxon>
        <taxon>asterids</taxon>
        <taxon>campanulids</taxon>
        <taxon>Asterales</taxon>
        <taxon>Asteraceae</taxon>
        <taxon>Asteroideae</taxon>
        <taxon>Anthemideae</taxon>
        <taxon>Anthemidinae</taxon>
        <taxon>Tanacetum</taxon>
    </lineage>
</organism>
<dbReference type="Pfam" id="PF07727">
    <property type="entry name" value="RVT_2"/>
    <property type="match status" value="1"/>
</dbReference>
<comment type="caution">
    <text evidence="2">The sequence shown here is derived from an EMBL/GenBank/DDBJ whole genome shotgun (WGS) entry which is preliminary data.</text>
</comment>
<sequence length="416" mass="47996">MSNAATIAPGMYKLDLTILSPKVKNNRKAHEYYLKHTMEQAAVLREEVKQAKLQPLRYEKLVAVTPINKKKTIQFADTVTSSGNIPKHPIKGDKALCSGCDECLFDANHAMCLIDHVNSMNVYAKSASKKNKKRKEWKPTCKVFNSVGYKWKPTGRTFTLVGNMCPLTRKKGIDFKESFAPVARLEVVRIFLGFVAHINMILYQMDVKMAFLNGILHKEVYVYQLEKFVDPDNPNYVYRLKKTLYRLKQAPRAWTTDFTKGIFLNQSKYALESIKKYGMKSCDPVRNPNWIRIHKEKKAIDPTYYRGMIGTLMYLTSSRPDLDSTIALTAFVDADHAGYQDTRRSTSGHIDIRYHFIKEQVENGFVELYFVKMEYLLADIFIKALCRERIEFLIDKLGMRSFTPETLKELADEAEE</sequence>
<evidence type="ECO:0000313" key="2">
    <source>
        <dbReference type="EMBL" id="GEX95911.1"/>
    </source>
</evidence>
<accession>A0A699HK46</accession>
<protein>
    <submittedName>
        <fullName evidence="2">Retrovirus-related Pol polyprotein from transposon TNT 1-94</fullName>
    </submittedName>
</protein>
<proteinExistence type="predicted"/>
<reference evidence="2" key="1">
    <citation type="journal article" date="2019" name="Sci. Rep.">
        <title>Draft genome of Tanacetum cinerariifolium, the natural source of mosquito coil.</title>
        <authorList>
            <person name="Yamashiro T."/>
            <person name="Shiraishi A."/>
            <person name="Satake H."/>
            <person name="Nakayama K."/>
        </authorList>
    </citation>
    <scope>NUCLEOTIDE SEQUENCE</scope>
</reference>
<feature type="domain" description="Reverse transcriptase Ty1/copia-type" evidence="1">
    <location>
        <begin position="170"/>
        <end position="260"/>
    </location>
</feature>